<evidence type="ECO:0000313" key="7">
    <source>
        <dbReference type="Proteomes" id="UP000050424"/>
    </source>
</evidence>
<dbReference type="SMART" id="SM00822">
    <property type="entry name" value="PKS_KR"/>
    <property type="match status" value="1"/>
</dbReference>
<evidence type="ECO:0000259" key="5">
    <source>
        <dbReference type="SMART" id="SM00822"/>
    </source>
</evidence>
<name>A0A0P7BVX6_9HYPO</name>
<feature type="transmembrane region" description="Helical" evidence="4">
    <location>
        <begin position="178"/>
        <end position="198"/>
    </location>
</feature>
<comment type="similarity">
    <text evidence="1 3">Belongs to the short-chain dehydrogenases/reductases (SDR) family.</text>
</comment>
<dbReference type="PANTHER" id="PTHR44196:SF1">
    <property type="entry name" value="DEHYDROGENASE_REDUCTASE SDR FAMILY MEMBER 7B"/>
    <property type="match status" value="1"/>
</dbReference>
<feature type="domain" description="Ketoreductase" evidence="5">
    <location>
        <begin position="321"/>
        <end position="475"/>
    </location>
</feature>
<dbReference type="PRINTS" id="PR00080">
    <property type="entry name" value="SDRFAMILY"/>
</dbReference>
<dbReference type="PRINTS" id="PR00081">
    <property type="entry name" value="GDHRDH"/>
</dbReference>
<comment type="caution">
    <text evidence="6">The sequence shown here is derived from an EMBL/GenBank/DDBJ whole genome shotgun (WGS) entry which is preliminary data.</text>
</comment>
<dbReference type="InterPro" id="IPR002347">
    <property type="entry name" value="SDR_fam"/>
</dbReference>
<keyword evidence="2" id="KW-0560">Oxidoreductase</keyword>
<dbReference type="InterPro" id="IPR057326">
    <property type="entry name" value="KR_dom"/>
</dbReference>
<keyword evidence="4" id="KW-1133">Transmembrane helix</keyword>
<dbReference type="AlphaFoldDB" id="A0A0P7BVX6"/>
<organism evidence="6 7">
    <name type="scientific">Neonectria ditissima</name>
    <dbReference type="NCBI Taxonomy" id="78410"/>
    <lineage>
        <taxon>Eukaryota</taxon>
        <taxon>Fungi</taxon>
        <taxon>Dikarya</taxon>
        <taxon>Ascomycota</taxon>
        <taxon>Pezizomycotina</taxon>
        <taxon>Sordariomycetes</taxon>
        <taxon>Hypocreomycetidae</taxon>
        <taxon>Hypocreales</taxon>
        <taxon>Nectriaceae</taxon>
        <taxon>Neonectria</taxon>
    </lineage>
</organism>
<dbReference type="Gene3D" id="3.40.50.720">
    <property type="entry name" value="NAD(P)-binding Rossmann-like Domain"/>
    <property type="match status" value="1"/>
</dbReference>
<evidence type="ECO:0000256" key="2">
    <source>
        <dbReference type="ARBA" id="ARBA00023002"/>
    </source>
</evidence>
<dbReference type="InterPro" id="IPR036291">
    <property type="entry name" value="NAD(P)-bd_dom_sf"/>
</dbReference>
<dbReference type="SUPFAM" id="SSF51735">
    <property type="entry name" value="NAD(P)-binding Rossmann-fold domains"/>
    <property type="match status" value="1"/>
</dbReference>
<feature type="transmembrane region" description="Helical" evidence="4">
    <location>
        <begin position="105"/>
        <end position="125"/>
    </location>
</feature>
<evidence type="ECO:0000256" key="1">
    <source>
        <dbReference type="ARBA" id="ARBA00006484"/>
    </source>
</evidence>
<dbReference type="EMBL" id="LKCW01000023">
    <property type="protein sequence ID" value="KPM44088.1"/>
    <property type="molecule type" value="Genomic_DNA"/>
</dbReference>
<protein>
    <recommendedName>
        <fullName evidence="5">Ketoreductase domain-containing protein</fullName>
    </recommendedName>
</protein>
<dbReference type="Pfam" id="PF00106">
    <property type="entry name" value="adh_short"/>
    <property type="match status" value="1"/>
</dbReference>
<dbReference type="OrthoDB" id="37659at2759"/>
<feature type="transmembrane region" description="Helical" evidence="4">
    <location>
        <begin position="137"/>
        <end position="158"/>
    </location>
</feature>
<sequence length="480" mass="52516">MVSSRGLIATEWSLLTVAYVLAVARIYVRLRIRRDRLNLSDFWLLTALGSAQGLVICETLAYQRHGIGDFLLTSVSVQKGQSISGRESWILTDVWPPQIRFACNYFFDVGLYFPKFSMVALYYTLAPSASRGMQISLYGLTIVTTIGPIFALFGHMFWCGTDPSINCSYHDLSLHIWPVAELCVSIMIVSLTALRPLLRKLSHLVPAKILPDNDSKSAYAIASTIDTRRDSEVPVLTGSSWIYSRSGVASFQSHSHHDPTGSQARLNPTGNQIFKTEEVTISIETNSGRRNQFIRSLESRMARNLTRVPSYLESLFGLKGKTAIVTGGSSGIGREMAVALGRAGCRLILVARRKQSLDETLHHLAKFDVEASALTADLADLPSLKGAVETIESTYGTPDILINAAGVNHRPHMNQLSEDIWNTTIAVNLTAPFILGQAFGPRMAERGSGRIINIVSQQSFRAFGNSGAYGASKGGLLSLT</sequence>
<dbReference type="STRING" id="78410.A0A0P7BVX6"/>
<evidence type="ECO:0000256" key="4">
    <source>
        <dbReference type="SAM" id="Phobius"/>
    </source>
</evidence>
<proteinExistence type="inferred from homology"/>
<dbReference type="GO" id="GO:0016491">
    <property type="term" value="F:oxidoreductase activity"/>
    <property type="evidence" value="ECO:0007669"/>
    <property type="project" value="UniProtKB-KW"/>
</dbReference>
<evidence type="ECO:0000313" key="6">
    <source>
        <dbReference type="EMBL" id="KPM44088.1"/>
    </source>
</evidence>
<dbReference type="Proteomes" id="UP000050424">
    <property type="component" value="Unassembled WGS sequence"/>
</dbReference>
<evidence type="ECO:0000256" key="3">
    <source>
        <dbReference type="RuleBase" id="RU000363"/>
    </source>
</evidence>
<keyword evidence="7" id="KW-1185">Reference proteome</keyword>
<reference evidence="6 7" key="1">
    <citation type="submission" date="2015-09" db="EMBL/GenBank/DDBJ databases">
        <title>Draft genome of a European isolate of the apple canker pathogen Neonectria ditissima.</title>
        <authorList>
            <person name="Gomez-Cortecero A."/>
            <person name="Harrison R.J."/>
            <person name="Armitage A.D."/>
        </authorList>
    </citation>
    <scope>NUCLEOTIDE SEQUENCE [LARGE SCALE GENOMIC DNA]</scope>
    <source>
        <strain evidence="6 7">R09/05</strain>
    </source>
</reference>
<keyword evidence="4" id="KW-0812">Transmembrane</keyword>
<feature type="transmembrane region" description="Helical" evidence="4">
    <location>
        <begin position="12"/>
        <end position="30"/>
    </location>
</feature>
<gene>
    <name evidence="6" type="ORF">AK830_g2403</name>
</gene>
<keyword evidence="4" id="KW-0472">Membrane</keyword>
<accession>A0A0P7BVX6</accession>
<dbReference type="GO" id="GO:0016020">
    <property type="term" value="C:membrane"/>
    <property type="evidence" value="ECO:0007669"/>
    <property type="project" value="TreeGrafter"/>
</dbReference>
<dbReference type="PANTHER" id="PTHR44196">
    <property type="entry name" value="DEHYDROGENASE/REDUCTASE SDR FAMILY MEMBER 7B"/>
    <property type="match status" value="1"/>
</dbReference>